<comment type="pathway">
    <text evidence="2 11">Carbohydrate biosynthesis; gluconeogenesis.</text>
</comment>
<dbReference type="PANTHER" id="PTHR30182">
    <property type="entry name" value="L-SERINE DEHYDRATASE"/>
    <property type="match status" value="1"/>
</dbReference>
<sequence length="221" mass="24301">MKEYSIFQVMGPIMVGPSSSHTAGACRIANSARNLCPFDFSKAVFILHGSFLMTYKGHGTDRALLAGILGVKPDDSRIIQAFDLADQAGLDYRFERGDLGHVHPNSVKIILSNDQGDSFDLVGSSIGGGNIELIELDGNKISFRNQFPTFILQYQEQKGVIARVSRYISDAGYNIENIDTEKRGKSVTLSVELTHPAGEDLKNQVLHSDLFNFAKYLDVVD</sequence>
<dbReference type="InterPro" id="IPR029009">
    <property type="entry name" value="ASB_dom_sf"/>
</dbReference>
<organism evidence="14 15">
    <name type="scientific">Urinicoccus massiliensis</name>
    <dbReference type="NCBI Taxonomy" id="1723382"/>
    <lineage>
        <taxon>Bacteria</taxon>
        <taxon>Bacillati</taxon>
        <taxon>Bacillota</taxon>
        <taxon>Tissierellia</taxon>
        <taxon>Tissierellales</taxon>
        <taxon>Peptoniphilaceae</taxon>
        <taxon>Urinicoccus</taxon>
    </lineage>
</organism>
<evidence type="ECO:0000313" key="14">
    <source>
        <dbReference type="EMBL" id="VFB17123.1"/>
    </source>
</evidence>
<comment type="cofactor">
    <cofactor evidence="1 12">
        <name>[4Fe-4S] cluster</name>
        <dbReference type="ChEBI" id="CHEBI:49883"/>
    </cofactor>
</comment>
<evidence type="ECO:0000256" key="9">
    <source>
        <dbReference type="ARBA" id="ARBA00023239"/>
    </source>
</evidence>
<dbReference type="GO" id="GO:0046872">
    <property type="term" value="F:metal ion binding"/>
    <property type="evidence" value="ECO:0007669"/>
    <property type="project" value="UniProtKB-UniRule"/>
</dbReference>
<name>A0A8H2M701_9FIRM</name>
<evidence type="ECO:0000256" key="5">
    <source>
        <dbReference type="ARBA" id="ARBA00022485"/>
    </source>
</evidence>
<keyword evidence="7 11" id="KW-0408">Iron</keyword>
<evidence type="ECO:0000256" key="10">
    <source>
        <dbReference type="ARBA" id="ARBA00049406"/>
    </source>
</evidence>
<accession>A0A8H2M701</accession>
<evidence type="ECO:0000256" key="11">
    <source>
        <dbReference type="PIRNR" id="PIRNR036692"/>
    </source>
</evidence>
<dbReference type="AlphaFoldDB" id="A0A8H2M701"/>
<reference evidence="14 15" key="1">
    <citation type="submission" date="2019-02" db="EMBL/GenBank/DDBJ databases">
        <authorList>
            <consortium name="Pathogen Informatics"/>
        </authorList>
    </citation>
    <scope>NUCLEOTIDE SEQUENCE [LARGE SCALE GENOMIC DNA]</scope>
    <source>
        <strain evidence="14 15">3012STDY7089603</strain>
    </source>
</reference>
<dbReference type="EMBL" id="CAACYI010000001">
    <property type="protein sequence ID" value="VFB17123.1"/>
    <property type="molecule type" value="Genomic_DNA"/>
</dbReference>
<evidence type="ECO:0000256" key="6">
    <source>
        <dbReference type="ARBA" id="ARBA00022723"/>
    </source>
</evidence>
<dbReference type="Gene3D" id="3.30.1330.90">
    <property type="entry name" value="D-3-phosphoglycerate dehydrogenase, domain 3"/>
    <property type="match status" value="1"/>
</dbReference>
<evidence type="ECO:0000256" key="4">
    <source>
        <dbReference type="ARBA" id="ARBA00022432"/>
    </source>
</evidence>
<keyword evidence="8 11" id="KW-0411">Iron-sulfur</keyword>
<dbReference type="RefSeq" id="WP_131749741.1">
    <property type="nucleotide sequence ID" value="NZ_CAACYI010000001.1"/>
</dbReference>
<dbReference type="SUPFAM" id="SSF143548">
    <property type="entry name" value="Serine metabolism enzymes domain"/>
    <property type="match status" value="1"/>
</dbReference>
<dbReference type="InterPro" id="IPR004643">
    <property type="entry name" value="Fe-S_L-Ser_bsu"/>
</dbReference>
<comment type="caution">
    <text evidence="14">The sequence shown here is derived from an EMBL/GenBank/DDBJ whole genome shotgun (WGS) entry which is preliminary data.</text>
</comment>
<evidence type="ECO:0000256" key="7">
    <source>
        <dbReference type="ARBA" id="ARBA00023004"/>
    </source>
</evidence>
<dbReference type="GO" id="GO:0051539">
    <property type="term" value="F:4 iron, 4 sulfur cluster binding"/>
    <property type="evidence" value="ECO:0007669"/>
    <property type="project" value="UniProtKB-UniRule"/>
</dbReference>
<dbReference type="InterPro" id="IPR002912">
    <property type="entry name" value="ACT_dom"/>
</dbReference>
<keyword evidence="9 11" id="KW-0456">Lyase</keyword>
<evidence type="ECO:0000256" key="2">
    <source>
        <dbReference type="ARBA" id="ARBA00004742"/>
    </source>
</evidence>
<keyword evidence="4 11" id="KW-0312">Gluconeogenesis</keyword>
<dbReference type="Pfam" id="PF03315">
    <property type="entry name" value="SDH_beta"/>
    <property type="match status" value="1"/>
</dbReference>
<dbReference type="PROSITE" id="PS51671">
    <property type="entry name" value="ACT"/>
    <property type="match status" value="1"/>
</dbReference>
<dbReference type="Gene3D" id="3.30.70.260">
    <property type="match status" value="1"/>
</dbReference>
<feature type="domain" description="ACT" evidence="13">
    <location>
        <begin position="149"/>
        <end position="221"/>
    </location>
</feature>
<dbReference type="NCBIfam" id="TIGR00719">
    <property type="entry name" value="sda_beta"/>
    <property type="match status" value="1"/>
</dbReference>
<dbReference type="PROSITE" id="PS51257">
    <property type="entry name" value="PROKAR_LIPOPROTEIN"/>
    <property type="match status" value="1"/>
</dbReference>
<dbReference type="GO" id="GO:0006094">
    <property type="term" value="P:gluconeogenesis"/>
    <property type="evidence" value="ECO:0007669"/>
    <property type="project" value="UniProtKB-UniRule"/>
</dbReference>
<evidence type="ECO:0000256" key="1">
    <source>
        <dbReference type="ARBA" id="ARBA00001966"/>
    </source>
</evidence>
<protein>
    <recommendedName>
        <fullName evidence="11">L-serine deaminase</fullName>
    </recommendedName>
</protein>
<dbReference type="InterPro" id="IPR045865">
    <property type="entry name" value="ACT-like_dom_sf"/>
</dbReference>
<dbReference type="SUPFAM" id="SSF55021">
    <property type="entry name" value="ACT-like"/>
    <property type="match status" value="1"/>
</dbReference>
<evidence type="ECO:0000256" key="12">
    <source>
        <dbReference type="RuleBase" id="RU366059"/>
    </source>
</evidence>
<evidence type="ECO:0000313" key="15">
    <source>
        <dbReference type="Proteomes" id="UP000377798"/>
    </source>
</evidence>
<keyword evidence="5 11" id="KW-0004">4Fe-4S</keyword>
<dbReference type="InterPro" id="IPR005131">
    <property type="entry name" value="Ser_deHydtase_bsu"/>
</dbReference>
<gene>
    <name evidence="14" type="primary">sdhB</name>
    <name evidence="14" type="ORF">NCTC13150_01708</name>
</gene>
<evidence type="ECO:0000259" key="13">
    <source>
        <dbReference type="PROSITE" id="PS51671"/>
    </source>
</evidence>
<keyword evidence="15" id="KW-1185">Reference proteome</keyword>
<dbReference type="Proteomes" id="UP000377798">
    <property type="component" value="Unassembled WGS sequence"/>
</dbReference>
<proteinExistence type="inferred from homology"/>
<dbReference type="GO" id="GO:0003941">
    <property type="term" value="F:L-serine ammonia-lyase activity"/>
    <property type="evidence" value="ECO:0007669"/>
    <property type="project" value="UniProtKB-UniRule"/>
</dbReference>
<dbReference type="PANTHER" id="PTHR30182:SF12">
    <property type="entry name" value="L-SERINE DEHYDRATASE, BETA CHAIN-RELATED"/>
    <property type="match status" value="1"/>
</dbReference>
<keyword evidence="6 11" id="KW-0479">Metal-binding</keyword>
<comment type="catalytic activity">
    <reaction evidence="10 11 12">
        <text>L-serine = pyruvate + NH4(+)</text>
        <dbReference type="Rhea" id="RHEA:19169"/>
        <dbReference type="ChEBI" id="CHEBI:15361"/>
        <dbReference type="ChEBI" id="CHEBI:28938"/>
        <dbReference type="ChEBI" id="CHEBI:33384"/>
        <dbReference type="EC" id="4.3.1.17"/>
    </reaction>
</comment>
<dbReference type="UniPathway" id="UPA00138"/>
<evidence type="ECO:0000256" key="3">
    <source>
        <dbReference type="ARBA" id="ARBA00008636"/>
    </source>
</evidence>
<evidence type="ECO:0000256" key="8">
    <source>
        <dbReference type="ARBA" id="ARBA00023014"/>
    </source>
</evidence>
<comment type="similarity">
    <text evidence="3 11 12">Belongs to the iron-sulfur dependent L-serine dehydratase family.</text>
</comment>
<dbReference type="PIRSF" id="PIRSF036692">
    <property type="entry name" value="SDH_B"/>
    <property type="match status" value="1"/>
</dbReference>
<dbReference type="InterPro" id="IPR051318">
    <property type="entry name" value="Fe-S_L-Ser"/>
</dbReference>